<dbReference type="GO" id="GO:0031123">
    <property type="term" value="P:RNA 3'-end processing"/>
    <property type="evidence" value="ECO:0007669"/>
    <property type="project" value="InterPro"/>
</dbReference>
<sequence length="619" mass="71940">MQESIFSAVIILTNELTKRKQKIESDRELSEKFAALVKDLQIKKENINEEILSEELQKFHSLNDFCDELILHEMYKTFIRSPSNEKLLIIGQGAIIFEINQRLIAIDQLEKLNHFEKIKFGWKKMFDQIEIDKEMHKQNKTIDTGGFLSPNFAKMSQPINDANFEDEEHLINLENFLNNITIRMSLEPSKEEFDQKTMSALHSLQCIFDEWSGRRAARLLITGSLLFGTHTYDSDIDLICVVPGRAIKQSEFFDKPETECHENKCSEANLNSLYCRLCENKKVEGLVKLTYGTIFMLKFKFDGIDVDLSFVTIPYRKSLPAVLSVEILEKYLNKLNSLQSDKFKRQIRVLSGYCSTLYIANLIKDCANKDKLNCQTKESPDHQKPQNFTKIPKKFRLMLMALKLWAKSNFIYSNKFGYFNGVILTIMATKIVLLYPNASILFLLKTFFLIYGKWPMNVPLKIKLNSEPNTNGEEIMQIYTPTLPEQNAAKFITHSTARIIRENMLKALNQIKKLSIQESDWSILLENSEQFTEKYEFFILINCMSEDEIGISKFCQFVESRIRLQLVYDIDKRGGNVEAQLYPDLFQESCKIPNKKMVQTFFSKNFCKIWLVGVNPDLT</sequence>
<dbReference type="SUPFAM" id="SSF55003">
    <property type="entry name" value="PAP/Archaeal CCA-adding enzyme, C-terminal domain"/>
    <property type="match status" value="1"/>
</dbReference>
<name>A0A914I2L2_GLORO</name>
<protein>
    <recommendedName>
        <fullName evidence="3">polynucleotide adenylyltransferase</fullName>
        <ecNumber evidence="3">2.7.7.19</ecNumber>
    </recommendedName>
</protein>
<comment type="subcellular location">
    <subcellularLocation>
        <location evidence="1">Nucleus</location>
    </subcellularLocation>
</comment>
<keyword evidence="7" id="KW-0067">ATP-binding</keyword>
<dbReference type="GO" id="GO:0003723">
    <property type="term" value="F:RNA binding"/>
    <property type="evidence" value="ECO:0007669"/>
    <property type="project" value="InterPro"/>
</dbReference>
<dbReference type="InterPro" id="IPR043519">
    <property type="entry name" value="NT_sf"/>
</dbReference>
<dbReference type="GO" id="GO:0006397">
    <property type="term" value="P:mRNA processing"/>
    <property type="evidence" value="ECO:0007669"/>
    <property type="project" value="UniProtKB-KW"/>
</dbReference>
<feature type="coiled-coil region" evidence="10">
    <location>
        <begin position="30"/>
        <end position="57"/>
    </location>
</feature>
<keyword evidence="8" id="KW-0539">Nucleus</keyword>
<evidence type="ECO:0000259" key="11">
    <source>
        <dbReference type="Pfam" id="PF04928"/>
    </source>
</evidence>
<accession>A0A914I2L2</accession>
<dbReference type="PANTHER" id="PTHR10682">
    <property type="entry name" value="POLY A POLYMERASE"/>
    <property type="match status" value="1"/>
</dbReference>
<dbReference type="EC" id="2.7.7.19" evidence="3"/>
<evidence type="ECO:0000256" key="5">
    <source>
        <dbReference type="ARBA" id="ARBA00022679"/>
    </source>
</evidence>
<dbReference type="PANTHER" id="PTHR10682:SF10">
    <property type="entry name" value="POLYNUCLEOTIDE ADENYLYLTRANSFERASE"/>
    <property type="match status" value="1"/>
</dbReference>
<evidence type="ECO:0000256" key="6">
    <source>
        <dbReference type="ARBA" id="ARBA00022741"/>
    </source>
</evidence>
<dbReference type="SUPFAM" id="SSF81301">
    <property type="entry name" value="Nucleotidyltransferase"/>
    <property type="match status" value="1"/>
</dbReference>
<evidence type="ECO:0000256" key="9">
    <source>
        <dbReference type="ARBA" id="ARBA00048830"/>
    </source>
</evidence>
<evidence type="ECO:0000313" key="13">
    <source>
        <dbReference type="WBParaSite" id="Gr19_v10_g6290.t1"/>
    </source>
</evidence>
<dbReference type="GO" id="GO:0005524">
    <property type="term" value="F:ATP binding"/>
    <property type="evidence" value="ECO:0007669"/>
    <property type="project" value="UniProtKB-KW"/>
</dbReference>
<keyword evidence="6" id="KW-0547">Nucleotide-binding</keyword>
<keyword evidence="12" id="KW-1185">Reference proteome</keyword>
<feature type="domain" description="Poly(A) polymerase central" evidence="11">
    <location>
        <begin position="394"/>
        <end position="526"/>
    </location>
</feature>
<evidence type="ECO:0000256" key="10">
    <source>
        <dbReference type="SAM" id="Coils"/>
    </source>
</evidence>
<dbReference type="InterPro" id="IPR011068">
    <property type="entry name" value="NuclTrfase_I-like_C"/>
</dbReference>
<dbReference type="Proteomes" id="UP000887572">
    <property type="component" value="Unplaced"/>
</dbReference>
<dbReference type="GO" id="GO:1990817">
    <property type="term" value="F:poly(A) RNA polymerase activity"/>
    <property type="evidence" value="ECO:0007669"/>
    <property type="project" value="UniProtKB-EC"/>
</dbReference>
<keyword evidence="4" id="KW-0507">mRNA processing</keyword>
<dbReference type="SUPFAM" id="SSF81631">
    <property type="entry name" value="PAP/OAS1 substrate-binding domain"/>
    <property type="match status" value="1"/>
</dbReference>
<keyword evidence="5" id="KW-0808">Transferase</keyword>
<evidence type="ECO:0000256" key="8">
    <source>
        <dbReference type="ARBA" id="ARBA00023242"/>
    </source>
</evidence>
<reference evidence="13" key="1">
    <citation type="submission" date="2022-11" db="UniProtKB">
        <authorList>
            <consortium name="WormBaseParasite"/>
        </authorList>
    </citation>
    <scope>IDENTIFICATION</scope>
</reference>
<comment type="catalytic activity">
    <reaction evidence="9">
        <text>RNA(n) + ATP = RNA(n)-3'-adenine ribonucleotide + diphosphate</text>
        <dbReference type="Rhea" id="RHEA:11332"/>
        <dbReference type="Rhea" id="RHEA-COMP:14527"/>
        <dbReference type="Rhea" id="RHEA-COMP:17347"/>
        <dbReference type="ChEBI" id="CHEBI:30616"/>
        <dbReference type="ChEBI" id="CHEBI:33019"/>
        <dbReference type="ChEBI" id="CHEBI:140395"/>
        <dbReference type="ChEBI" id="CHEBI:173115"/>
        <dbReference type="EC" id="2.7.7.19"/>
    </reaction>
</comment>
<keyword evidence="10" id="KW-0175">Coiled coil</keyword>
<evidence type="ECO:0000256" key="4">
    <source>
        <dbReference type="ARBA" id="ARBA00022664"/>
    </source>
</evidence>
<dbReference type="Pfam" id="PF04928">
    <property type="entry name" value="PAP_central"/>
    <property type="match status" value="1"/>
</dbReference>
<dbReference type="Gene3D" id="3.30.70.590">
    <property type="entry name" value="Poly(A) polymerase predicted RNA binding domain"/>
    <property type="match status" value="1"/>
</dbReference>
<dbReference type="Gene3D" id="3.30.460.10">
    <property type="entry name" value="Beta Polymerase, domain 2"/>
    <property type="match status" value="1"/>
</dbReference>
<organism evidence="12 13">
    <name type="scientific">Globodera rostochiensis</name>
    <name type="common">Golden nematode worm</name>
    <name type="synonym">Heterodera rostochiensis</name>
    <dbReference type="NCBI Taxonomy" id="31243"/>
    <lineage>
        <taxon>Eukaryota</taxon>
        <taxon>Metazoa</taxon>
        <taxon>Ecdysozoa</taxon>
        <taxon>Nematoda</taxon>
        <taxon>Chromadorea</taxon>
        <taxon>Rhabditida</taxon>
        <taxon>Tylenchina</taxon>
        <taxon>Tylenchomorpha</taxon>
        <taxon>Tylenchoidea</taxon>
        <taxon>Heteroderidae</taxon>
        <taxon>Heteroderinae</taxon>
        <taxon>Globodera</taxon>
    </lineage>
</organism>
<proteinExistence type="inferred from homology"/>
<dbReference type="GO" id="GO:0005634">
    <property type="term" value="C:nucleus"/>
    <property type="evidence" value="ECO:0007669"/>
    <property type="project" value="UniProtKB-SubCell"/>
</dbReference>
<dbReference type="Gene3D" id="1.10.1410.10">
    <property type="match status" value="1"/>
</dbReference>
<evidence type="ECO:0000256" key="1">
    <source>
        <dbReference type="ARBA" id="ARBA00004123"/>
    </source>
</evidence>
<evidence type="ECO:0000256" key="7">
    <source>
        <dbReference type="ARBA" id="ARBA00022840"/>
    </source>
</evidence>
<dbReference type="AlphaFoldDB" id="A0A914I2L2"/>
<evidence type="ECO:0000256" key="2">
    <source>
        <dbReference type="ARBA" id="ARBA00010912"/>
    </source>
</evidence>
<dbReference type="WBParaSite" id="Gr19_v10_g6290.t1">
    <property type="protein sequence ID" value="Gr19_v10_g6290.t1"/>
    <property type="gene ID" value="Gr19_v10_g6290"/>
</dbReference>
<dbReference type="InterPro" id="IPR007012">
    <property type="entry name" value="PolA_pol_cen_dom"/>
</dbReference>
<evidence type="ECO:0000313" key="12">
    <source>
        <dbReference type="Proteomes" id="UP000887572"/>
    </source>
</evidence>
<evidence type="ECO:0000256" key="3">
    <source>
        <dbReference type="ARBA" id="ARBA00012388"/>
    </source>
</evidence>
<comment type="similarity">
    <text evidence="2">Belongs to the poly(A) polymerase family.</text>
</comment>